<evidence type="ECO:0000256" key="3">
    <source>
        <dbReference type="ARBA" id="ARBA00022989"/>
    </source>
</evidence>
<feature type="transmembrane region" description="Helical" evidence="5">
    <location>
        <begin position="164"/>
        <end position="186"/>
    </location>
</feature>
<dbReference type="Proteomes" id="UP000318288">
    <property type="component" value="Unassembled WGS sequence"/>
</dbReference>
<comment type="caution">
    <text evidence="7">The sequence shown here is derived from an EMBL/GenBank/DDBJ whole genome shotgun (WGS) entry which is preliminary data.</text>
</comment>
<dbReference type="GO" id="GO:0016020">
    <property type="term" value="C:membrane"/>
    <property type="evidence" value="ECO:0007669"/>
    <property type="project" value="UniProtKB-SubCell"/>
</dbReference>
<comment type="subcellular location">
    <subcellularLocation>
        <location evidence="1">Membrane</location>
        <topology evidence="1">Multi-pass membrane protein</topology>
    </subcellularLocation>
</comment>
<dbReference type="GO" id="GO:0004252">
    <property type="term" value="F:serine-type endopeptidase activity"/>
    <property type="evidence" value="ECO:0007669"/>
    <property type="project" value="InterPro"/>
</dbReference>
<dbReference type="Pfam" id="PF01694">
    <property type="entry name" value="Rhomboid"/>
    <property type="match status" value="1"/>
</dbReference>
<dbReference type="SUPFAM" id="SSF144091">
    <property type="entry name" value="Rhomboid-like"/>
    <property type="match status" value="1"/>
</dbReference>
<dbReference type="EMBL" id="SJPW01000003">
    <property type="protein sequence ID" value="TWU56722.1"/>
    <property type="molecule type" value="Genomic_DNA"/>
</dbReference>
<dbReference type="PANTHER" id="PTHR43066:SF5">
    <property type="entry name" value="RHOMBOID-LIKE PROTEIN 11, CHLOROPLASTIC-RELATED"/>
    <property type="match status" value="1"/>
</dbReference>
<feature type="transmembrane region" description="Helical" evidence="5">
    <location>
        <begin position="125"/>
        <end position="144"/>
    </location>
</feature>
<evidence type="ECO:0000256" key="4">
    <source>
        <dbReference type="ARBA" id="ARBA00023136"/>
    </source>
</evidence>
<gene>
    <name evidence="7" type="ORF">Poly51_26390</name>
</gene>
<feature type="transmembrane region" description="Helical" evidence="5">
    <location>
        <begin position="68"/>
        <end position="87"/>
    </location>
</feature>
<keyword evidence="3 5" id="KW-1133">Transmembrane helix</keyword>
<evidence type="ECO:0000313" key="7">
    <source>
        <dbReference type="EMBL" id="TWU56722.1"/>
    </source>
</evidence>
<dbReference type="InterPro" id="IPR022764">
    <property type="entry name" value="Peptidase_S54_rhomboid_dom"/>
</dbReference>
<dbReference type="OrthoDB" id="267668at2"/>
<proteinExistence type="predicted"/>
<dbReference type="AlphaFoldDB" id="A0A5C6F6Y8"/>
<feature type="domain" description="Peptidase S54 rhomboid" evidence="6">
    <location>
        <begin position="59"/>
        <end position="210"/>
    </location>
</feature>
<feature type="transmembrane region" description="Helical" evidence="5">
    <location>
        <begin position="12"/>
        <end position="31"/>
    </location>
</feature>
<evidence type="ECO:0000313" key="8">
    <source>
        <dbReference type="Proteomes" id="UP000318288"/>
    </source>
</evidence>
<reference evidence="7 8" key="1">
    <citation type="submission" date="2019-02" db="EMBL/GenBank/DDBJ databases">
        <title>Deep-cultivation of Planctomycetes and their phenomic and genomic characterization uncovers novel biology.</title>
        <authorList>
            <person name="Wiegand S."/>
            <person name="Jogler M."/>
            <person name="Boedeker C."/>
            <person name="Pinto D."/>
            <person name="Vollmers J."/>
            <person name="Rivas-Marin E."/>
            <person name="Kohn T."/>
            <person name="Peeters S.H."/>
            <person name="Heuer A."/>
            <person name="Rast P."/>
            <person name="Oberbeckmann S."/>
            <person name="Bunk B."/>
            <person name="Jeske O."/>
            <person name="Meyerdierks A."/>
            <person name="Storesund J.E."/>
            <person name="Kallscheuer N."/>
            <person name="Luecker S."/>
            <person name="Lage O.M."/>
            <person name="Pohl T."/>
            <person name="Merkel B.J."/>
            <person name="Hornburger P."/>
            <person name="Mueller R.-W."/>
            <person name="Bruemmer F."/>
            <person name="Labrenz M."/>
            <person name="Spormann A.M."/>
            <person name="Op Den Camp H."/>
            <person name="Overmann J."/>
            <person name="Amann R."/>
            <person name="Jetten M.S.M."/>
            <person name="Mascher T."/>
            <person name="Medema M.H."/>
            <person name="Devos D.P."/>
            <person name="Kaster A.-K."/>
            <person name="Ovreas L."/>
            <person name="Rohde M."/>
            <person name="Galperin M.Y."/>
            <person name="Jogler C."/>
        </authorList>
    </citation>
    <scope>NUCLEOTIDE SEQUENCE [LARGE SCALE GENOMIC DNA]</scope>
    <source>
        <strain evidence="7 8">Poly51</strain>
    </source>
</reference>
<dbReference type="Gene3D" id="1.20.1540.10">
    <property type="entry name" value="Rhomboid-like"/>
    <property type="match status" value="1"/>
</dbReference>
<name>A0A5C6F6Y8_9BACT</name>
<keyword evidence="2 5" id="KW-0812">Transmembrane</keyword>
<protein>
    <submittedName>
        <fullName evidence="7">Rhomboid family protein</fullName>
    </submittedName>
</protein>
<dbReference type="InterPro" id="IPR035952">
    <property type="entry name" value="Rhomboid-like_sf"/>
</dbReference>
<accession>A0A5C6F6Y8</accession>
<dbReference type="RefSeq" id="WP_146458004.1">
    <property type="nucleotide sequence ID" value="NZ_SJPW01000003.1"/>
</dbReference>
<dbReference type="PANTHER" id="PTHR43066">
    <property type="entry name" value="RHOMBOID-RELATED PROTEIN"/>
    <property type="match status" value="1"/>
</dbReference>
<evidence type="ECO:0000256" key="1">
    <source>
        <dbReference type="ARBA" id="ARBA00004141"/>
    </source>
</evidence>
<evidence type="ECO:0000256" key="5">
    <source>
        <dbReference type="SAM" id="Phobius"/>
    </source>
</evidence>
<organism evidence="7 8">
    <name type="scientific">Rubripirellula tenax</name>
    <dbReference type="NCBI Taxonomy" id="2528015"/>
    <lineage>
        <taxon>Bacteria</taxon>
        <taxon>Pseudomonadati</taxon>
        <taxon>Planctomycetota</taxon>
        <taxon>Planctomycetia</taxon>
        <taxon>Pirellulales</taxon>
        <taxon>Pirellulaceae</taxon>
        <taxon>Rubripirellula</taxon>
    </lineage>
</organism>
<sequence length="447" mass="49540">MLFPYSTDAPIYFRPVGTITVIALNCVMFWLTGMGEVMGNATSDFRWLILEFDRIHPLQWITSAFMHASWMHLVGNMIFLWCFGLIVEGKIGWQKFSALYFGICLADGAIIQIPMYMMFGDSLGGALGASGVIFALMAIAMCWAPENDMNCILGLGYYFRSIDVPVFGFAAFYLILQLFPLAFGGLRMSTPMLHLLGMSVGFPFAFYMLKHNLVDCEGWDIVSRWKRLPRNPLAIVGRMFQSHDKREKATLLATAYGSGSREAGQDALRQILENPSVFNPPAFNAAVVSPPPFSNPAPTAASSEMSTEVRHREPAPKPSAIDLFQNAIENDQLSTASAAYRSIRMGAGTHLIGDEVLSRYVKLLGQHGKHIDSLDPLEVLVSRRSRYCNQACLRTALIQLQCKQDPTAAQAALTQMTQPISPQTIAKQRQIIAACESNTNRTRSKTL</sequence>
<evidence type="ECO:0000256" key="2">
    <source>
        <dbReference type="ARBA" id="ARBA00022692"/>
    </source>
</evidence>
<evidence type="ECO:0000259" key="6">
    <source>
        <dbReference type="Pfam" id="PF01694"/>
    </source>
</evidence>
<feature type="transmembrane region" description="Helical" evidence="5">
    <location>
        <begin position="99"/>
        <end position="119"/>
    </location>
</feature>
<keyword evidence="4 5" id="KW-0472">Membrane</keyword>
<keyword evidence="8" id="KW-1185">Reference proteome</keyword>